<sequence length="316" mass="35523">MGGSMVERYQKLGLKESLNQAYHYYCVLKWKKEGRVRESESVPSSKVITRYCLILQLQFRVLSQLVKIGVSSSSSLRVGVTTVENSKFLVAANLQDVLVHIFGFLDLKSLVTASLVCRPWSVAASDNHLWQSIHISFSGSQSDNPNIIRLTYDLFICVAVLTQEFQEKVTSEGLLQAVQFNCLQLSNSKCCNECYGKITDRHQIIPVSLEQIVEYVIDESIPSLDSDSDSDDSVDSSFFKLWAYPRRFENMQLISLLCYYVIFGASGLLGELYMRWSKGNIPNNFRALFISILSAAATPGQCPQAEPSDLGWDLVH</sequence>
<dbReference type="InterPro" id="IPR001810">
    <property type="entry name" value="F-box_dom"/>
</dbReference>
<organism evidence="3 4">
    <name type="scientific">Datura stramonium</name>
    <name type="common">Jimsonweed</name>
    <name type="synonym">Common thornapple</name>
    <dbReference type="NCBI Taxonomy" id="4076"/>
    <lineage>
        <taxon>Eukaryota</taxon>
        <taxon>Viridiplantae</taxon>
        <taxon>Streptophyta</taxon>
        <taxon>Embryophyta</taxon>
        <taxon>Tracheophyta</taxon>
        <taxon>Spermatophyta</taxon>
        <taxon>Magnoliopsida</taxon>
        <taxon>eudicotyledons</taxon>
        <taxon>Gunneridae</taxon>
        <taxon>Pentapetalae</taxon>
        <taxon>asterids</taxon>
        <taxon>lamiids</taxon>
        <taxon>Solanales</taxon>
        <taxon>Solanaceae</taxon>
        <taxon>Solanoideae</taxon>
        <taxon>Datureae</taxon>
        <taxon>Datura</taxon>
    </lineage>
</organism>
<dbReference type="SUPFAM" id="SSF81383">
    <property type="entry name" value="F-box domain"/>
    <property type="match status" value="1"/>
</dbReference>
<accession>A0ABS8TET3</accession>
<dbReference type="PROSITE" id="PS50181">
    <property type="entry name" value="FBOX"/>
    <property type="match status" value="1"/>
</dbReference>
<evidence type="ECO:0000313" key="4">
    <source>
        <dbReference type="Proteomes" id="UP000823775"/>
    </source>
</evidence>
<comment type="caution">
    <text evidence="3">The sequence shown here is derived from an EMBL/GenBank/DDBJ whole genome shotgun (WGS) entry which is preliminary data.</text>
</comment>
<name>A0ABS8TET3_DATST</name>
<evidence type="ECO:0000313" key="3">
    <source>
        <dbReference type="EMBL" id="MCD7469476.1"/>
    </source>
</evidence>
<dbReference type="Gene3D" id="1.20.1280.50">
    <property type="match status" value="1"/>
</dbReference>
<keyword evidence="1" id="KW-0472">Membrane</keyword>
<gene>
    <name evidence="3" type="ORF">HAX54_008531</name>
</gene>
<feature type="transmembrane region" description="Helical" evidence="1">
    <location>
        <begin position="253"/>
        <end position="274"/>
    </location>
</feature>
<keyword evidence="1" id="KW-1133">Transmembrane helix</keyword>
<feature type="domain" description="F-box" evidence="2">
    <location>
        <begin position="87"/>
        <end position="133"/>
    </location>
</feature>
<dbReference type="Proteomes" id="UP000823775">
    <property type="component" value="Unassembled WGS sequence"/>
</dbReference>
<dbReference type="InterPro" id="IPR036047">
    <property type="entry name" value="F-box-like_dom_sf"/>
</dbReference>
<dbReference type="PANTHER" id="PTHR47744">
    <property type="entry name" value="OS05G0526300 PROTEIN"/>
    <property type="match status" value="1"/>
</dbReference>
<protein>
    <recommendedName>
        <fullName evidence="2">F-box domain-containing protein</fullName>
    </recommendedName>
</protein>
<keyword evidence="1" id="KW-0812">Transmembrane</keyword>
<evidence type="ECO:0000259" key="2">
    <source>
        <dbReference type="PROSITE" id="PS50181"/>
    </source>
</evidence>
<proteinExistence type="predicted"/>
<dbReference type="EMBL" id="JACEIK010001449">
    <property type="protein sequence ID" value="MCD7469476.1"/>
    <property type="molecule type" value="Genomic_DNA"/>
</dbReference>
<reference evidence="3 4" key="1">
    <citation type="journal article" date="2021" name="BMC Genomics">
        <title>Datura genome reveals duplications of psychoactive alkaloid biosynthetic genes and high mutation rate following tissue culture.</title>
        <authorList>
            <person name="Rajewski A."/>
            <person name="Carter-House D."/>
            <person name="Stajich J."/>
            <person name="Litt A."/>
        </authorList>
    </citation>
    <scope>NUCLEOTIDE SEQUENCE [LARGE SCALE GENOMIC DNA]</scope>
    <source>
        <strain evidence="3">AR-01</strain>
    </source>
</reference>
<keyword evidence="4" id="KW-1185">Reference proteome</keyword>
<dbReference type="PANTHER" id="PTHR47744:SF1">
    <property type="entry name" value="OS05G0526300 PROTEIN"/>
    <property type="match status" value="1"/>
</dbReference>
<dbReference type="SMART" id="SM00256">
    <property type="entry name" value="FBOX"/>
    <property type="match status" value="1"/>
</dbReference>
<dbReference type="Pfam" id="PF12937">
    <property type="entry name" value="F-box-like"/>
    <property type="match status" value="1"/>
</dbReference>
<evidence type="ECO:0000256" key="1">
    <source>
        <dbReference type="SAM" id="Phobius"/>
    </source>
</evidence>